<dbReference type="Gramene" id="Solyc04g077350.1.1">
    <property type="protein sequence ID" value="Solyc04g077350.1.1.1"/>
    <property type="gene ID" value="Solyc04g077350.1"/>
</dbReference>
<sequence length="88" mass="9918">MNGSMEQDMTRRAKMQWIKVSPSVYLKLFSACLLFYIVTLYRGSNNVIVTSFFELPVCDPDFSSSNTSRCMKNPGSFAFGSRLSLANI</sequence>
<protein>
    <submittedName>
        <fullName evidence="2">Uncharacterized protein</fullName>
    </submittedName>
</protein>
<proteinExistence type="predicted"/>
<dbReference type="PaxDb" id="4081-Solyc04g077350.1.1"/>
<keyword evidence="1" id="KW-0472">Membrane</keyword>
<dbReference type="AlphaFoldDB" id="A0A3Q7G5Z0"/>
<reference evidence="2" key="1">
    <citation type="journal article" date="2012" name="Nature">
        <title>The tomato genome sequence provides insights into fleshy fruit evolution.</title>
        <authorList>
            <consortium name="Tomato Genome Consortium"/>
        </authorList>
    </citation>
    <scope>NUCLEOTIDE SEQUENCE [LARGE SCALE GENOMIC DNA]</scope>
    <source>
        <strain evidence="2">cv. Heinz 1706</strain>
    </source>
</reference>
<keyword evidence="3" id="KW-1185">Reference proteome</keyword>
<keyword evidence="1" id="KW-0812">Transmembrane</keyword>
<dbReference type="Proteomes" id="UP000004994">
    <property type="component" value="Chromosome 4"/>
</dbReference>
<feature type="transmembrane region" description="Helical" evidence="1">
    <location>
        <begin position="20"/>
        <end position="41"/>
    </location>
</feature>
<dbReference type="EnsemblPlants" id="Solyc04g077350.1.1">
    <property type="protein sequence ID" value="Solyc04g077350.1.1.1"/>
    <property type="gene ID" value="Solyc04g077350.1"/>
</dbReference>
<evidence type="ECO:0000313" key="3">
    <source>
        <dbReference type="Proteomes" id="UP000004994"/>
    </source>
</evidence>
<evidence type="ECO:0000313" key="2">
    <source>
        <dbReference type="EnsemblPlants" id="Solyc04g077350.1.1.1"/>
    </source>
</evidence>
<organism evidence="2">
    <name type="scientific">Solanum lycopersicum</name>
    <name type="common">Tomato</name>
    <name type="synonym">Lycopersicon esculentum</name>
    <dbReference type="NCBI Taxonomy" id="4081"/>
    <lineage>
        <taxon>Eukaryota</taxon>
        <taxon>Viridiplantae</taxon>
        <taxon>Streptophyta</taxon>
        <taxon>Embryophyta</taxon>
        <taxon>Tracheophyta</taxon>
        <taxon>Spermatophyta</taxon>
        <taxon>Magnoliopsida</taxon>
        <taxon>eudicotyledons</taxon>
        <taxon>Gunneridae</taxon>
        <taxon>Pentapetalae</taxon>
        <taxon>asterids</taxon>
        <taxon>lamiids</taxon>
        <taxon>Solanales</taxon>
        <taxon>Solanaceae</taxon>
        <taxon>Solanoideae</taxon>
        <taxon>Solaneae</taxon>
        <taxon>Solanum</taxon>
        <taxon>Solanum subgen. Lycopersicon</taxon>
    </lineage>
</organism>
<evidence type="ECO:0000256" key="1">
    <source>
        <dbReference type="SAM" id="Phobius"/>
    </source>
</evidence>
<reference evidence="2" key="2">
    <citation type="submission" date="2019-01" db="UniProtKB">
        <authorList>
            <consortium name="EnsemblPlants"/>
        </authorList>
    </citation>
    <scope>IDENTIFICATION</scope>
    <source>
        <strain evidence="2">cv. Heinz 1706</strain>
    </source>
</reference>
<dbReference type="InParanoid" id="A0A3Q7G5Z0"/>
<keyword evidence="1" id="KW-1133">Transmembrane helix</keyword>
<accession>A0A3Q7G5Z0</accession>
<name>A0A3Q7G5Z0_SOLLC</name>